<dbReference type="Proteomes" id="UP000176778">
    <property type="component" value="Unassembled WGS sequence"/>
</dbReference>
<name>A0A1F7X5M1_9BACT</name>
<evidence type="ECO:0000313" key="2">
    <source>
        <dbReference type="Proteomes" id="UP000176778"/>
    </source>
</evidence>
<dbReference type="InterPro" id="IPR007405">
    <property type="entry name" value="Phage_KVP40_Orf299"/>
</dbReference>
<evidence type="ECO:0000313" key="1">
    <source>
        <dbReference type="EMBL" id="OGM10362.1"/>
    </source>
</evidence>
<proteinExistence type="predicted"/>
<dbReference type="EMBL" id="MGFR01000001">
    <property type="protein sequence ID" value="OGM10362.1"/>
    <property type="molecule type" value="Genomic_DNA"/>
</dbReference>
<organism evidence="1 2">
    <name type="scientific">Candidatus Woesebacteria bacterium RBG_13_46_13</name>
    <dbReference type="NCBI Taxonomy" id="1802479"/>
    <lineage>
        <taxon>Bacteria</taxon>
        <taxon>Candidatus Woeseibacteriota</taxon>
    </lineage>
</organism>
<protein>
    <recommendedName>
        <fullName evidence="3">DUF458 domain-containing protein</fullName>
    </recommendedName>
</protein>
<dbReference type="PANTHER" id="PTHR39961:SF1">
    <property type="entry name" value="DUF458 DOMAIN-CONTAINING PROTEIN"/>
    <property type="match status" value="1"/>
</dbReference>
<reference evidence="1 2" key="1">
    <citation type="journal article" date="2016" name="Nat. Commun.">
        <title>Thousands of microbial genomes shed light on interconnected biogeochemical processes in an aquifer system.</title>
        <authorList>
            <person name="Anantharaman K."/>
            <person name="Brown C.T."/>
            <person name="Hug L.A."/>
            <person name="Sharon I."/>
            <person name="Castelle C.J."/>
            <person name="Probst A.J."/>
            <person name="Thomas B.C."/>
            <person name="Singh A."/>
            <person name="Wilkins M.J."/>
            <person name="Karaoz U."/>
            <person name="Brodie E.L."/>
            <person name="Williams K.H."/>
            <person name="Hubbard S.S."/>
            <person name="Banfield J.F."/>
        </authorList>
    </citation>
    <scope>NUCLEOTIDE SEQUENCE [LARGE SCALE GENOMIC DNA]</scope>
</reference>
<evidence type="ECO:0008006" key="3">
    <source>
        <dbReference type="Google" id="ProtNLM"/>
    </source>
</evidence>
<dbReference type="AlphaFoldDB" id="A0A1F7X5M1"/>
<dbReference type="Pfam" id="PF04308">
    <property type="entry name" value="RNaseH_like"/>
    <property type="match status" value="1"/>
</dbReference>
<comment type="caution">
    <text evidence="1">The sequence shown here is derived from an EMBL/GenBank/DDBJ whole genome shotgun (WGS) entry which is preliminary data.</text>
</comment>
<dbReference type="STRING" id="1802479.A2Y68_02920"/>
<sequence length="167" mass="18460">MSKQNGDGFTSPTKGYMSVPEVISDISDFVHDEPGDFYRLVIGTDSQARASNGKAEIDFVTALVVHRRGRGARYYWKKEKLYKKPVLRDKIYTETLISLATAQEIVPDLRKAVSPAKYDLEIHIDVGPLGPTRDMIKEVVGMVSGNGFVAKTKPESWGASSVADKHT</sequence>
<dbReference type="PANTHER" id="PTHR39961">
    <property type="entry name" value="HYPOTHETICAL CYTOSOLIC PROTEIN"/>
    <property type="match status" value="1"/>
</dbReference>
<accession>A0A1F7X5M1</accession>
<gene>
    <name evidence="1" type="ORF">A2Y68_02920</name>
</gene>